<sequence length="112" mass="12387">MHKREVVKDMVGGVLGGILFGVLGSLLCLVLFFGIGFILNMLIKTTWFPLWLFVIIVVPLGIWQLWQGDLTVTENIQSLLVSDMILIAAGAVGAYMSGWAIRALRRGGYKMF</sequence>
<evidence type="ECO:0000313" key="2">
    <source>
        <dbReference type="EMBL" id="RED57153.1"/>
    </source>
</evidence>
<dbReference type="Pfam" id="PF14068">
    <property type="entry name" value="YuiB"/>
    <property type="match status" value="1"/>
</dbReference>
<feature type="transmembrane region" description="Helical" evidence="1">
    <location>
        <begin position="46"/>
        <end position="66"/>
    </location>
</feature>
<dbReference type="Proteomes" id="UP000256869">
    <property type="component" value="Unassembled WGS sequence"/>
</dbReference>
<feature type="transmembrane region" description="Helical" evidence="1">
    <location>
        <begin position="12"/>
        <end position="39"/>
    </location>
</feature>
<evidence type="ECO:0000313" key="3">
    <source>
        <dbReference type="Proteomes" id="UP000256869"/>
    </source>
</evidence>
<protein>
    <submittedName>
        <fullName evidence="2">YuiB-like putative membrane protein</fullName>
    </submittedName>
</protein>
<keyword evidence="3" id="KW-1185">Reference proteome</keyword>
<evidence type="ECO:0000256" key="1">
    <source>
        <dbReference type="SAM" id="Phobius"/>
    </source>
</evidence>
<keyword evidence="1" id="KW-1133">Transmembrane helix</keyword>
<gene>
    <name evidence="2" type="ORF">DFP95_11167</name>
</gene>
<reference evidence="2 3" key="1">
    <citation type="submission" date="2018-07" db="EMBL/GenBank/DDBJ databases">
        <title>Genomic Encyclopedia of Type Strains, Phase III (KMG-III): the genomes of soil and plant-associated and newly described type strains.</title>
        <authorList>
            <person name="Whitman W."/>
        </authorList>
    </citation>
    <scope>NUCLEOTIDE SEQUENCE [LARGE SCALE GENOMIC DNA]</scope>
    <source>
        <strain evidence="2 3">CECT 8236</strain>
    </source>
</reference>
<accession>A0A3D9I5V2</accession>
<feature type="transmembrane region" description="Helical" evidence="1">
    <location>
        <begin position="78"/>
        <end position="101"/>
    </location>
</feature>
<dbReference type="RefSeq" id="WP_245987720.1">
    <property type="nucleotide sequence ID" value="NZ_QRDY01000011.1"/>
</dbReference>
<dbReference type="AlphaFoldDB" id="A0A3D9I5V2"/>
<comment type="caution">
    <text evidence="2">The sequence shown here is derived from an EMBL/GenBank/DDBJ whole genome shotgun (WGS) entry which is preliminary data.</text>
</comment>
<name>A0A3D9I5V2_9BACL</name>
<keyword evidence="1" id="KW-0812">Transmembrane</keyword>
<dbReference type="InterPro" id="IPR025917">
    <property type="entry name" value="YuiB"/>
</dbReference>
<organism evidence="2 3">
    <name type="scientific">Cohnella lupini</name>
    <dbReference type="NCBI Taxonomy" id="1294267"/>
    <lineage>
        <taxon>Bacteria</taxon>
        <taxon>Bacillati</taxon>
        <taxon>Bacillota</taxon>
        <taxon>Bacilli</taxon>
        <taxon>Bacillales</taxon>
        <taxon>Paenibacillaceae</taxon>
        <taxon>Cohnella</taxon>
    </lineage>
</organism>
<keyword evidence="1" id="KW-0472">Membrane</keyword>
<dbReference type="EMBL" id="QRDY01000011">
    <property type="protein sequence ID" value="RED57153.1"/>
    <property type="molecule type" value="Genomic_DNA"/>
</dbReference>
<proteinExistence type="predicted"/>